<organism evidence="2 3">
    <name type="scientific">Pseudallescheria apiosperma</name>
    <name type="common">Scedosporium apiospermum</name>
    <dbReference type="NCBI Taxonomy" id="563466"/>
    <lineage>
        <taxon>Eukaryota</taxon>
        <taxon>Fungi</taxon>
        <taxon>Dikarya</taxon>
        <taxon>Ascomycota</taxon>
        <taxon>Pezizomycotina</taxon>
        <taxon>Sordariomycetes</taxon>
        <taxon>Hypocreomycetidae</taxon>
        <taxon>Microascales</taxon>
        <taxon>Microascaceae</taxon>
        <taxon>Scedosporium</taxon>
    </lineage>
</organism>
<dbReference type="InterPro" id="IPR052761">
    <property type="entry name" value="Fungal_Detox/Toxin_TFs"/>
</dbReference>
<feature type="compositionally biased region" description="Low complexity" evidence="1">
    <location>
        <begin position="273"/>
        <end position="285"/>
    </location>
</feature>
<dbReference type="GeneID" id="27724042"/>
<proteinExistence type="predicted"/>
<accession>A0A084G6Y5</accession>
<dbReference type="EMBL" id="JOWA01000096">
    <property type="protein sequence ID" value="KEZ43097.1"/>
    <property type="molecule type" value="Genomic_DNA"/>
</dbReference>
<name>A0A084G6Y5_PSEDA</name>
<evidence type="ECO:0000313" key="2">
    <source>
        <dbReference type="EMBL" id="KEZ43097.1"/>
    </source>
</evidence>
<feature type="region of interest" description="Disordered" evidence="1">
    <location>
        <begin position="262"/>
        <end position="316"/>
    </location>
</feature>
<dbReference type="OrthoDB" id="4451586at2759"/>
<sequence>MFAGAAFVDMKLLTTVGYLSRIDAQRQLFQKVELLYEYDCEPDGLVVTQALLLLTFHYESPDDPQDTWQWVGLMASKALGLNLHVPPDEGKMPERRMIYYTALSTLHRPRALGGTRLGPFSSTGASANAAESRAIIRTAATAISSFATELDNRDLVKYLPLTGITVLLPALATHLLDLKCPEVTIRDKATQGFSQCIRVLNQLRSTYIAADCSAIFVEHAVRATSARIASPTESVDSALVDDCLDVFEAGHLLDDLASMTDWQRDPDQQTNGSSSPPESWSKYSPFFRSTSTTPDDFFPNPPNGGRRKRSSPTSSLAETVLHLAPAKKRDRNLRSFRAPGLRLSCRNCENTVHWASDDHCEEHLALEEQQRAQYAARKIIRDALHFLLLLFLAPGAWAAKEDLSWETIGHTTPTIVVAALATSTLFYAQNLKKLCGWAQGKPPTDLPKLPRDTRDLLANVRNVLMSAELPPERRVKKDETFAEYAKRTLDGDLIVVDRARRNERRMGIVTMVSLAKAFGDLIEAGADLSDKYDELEQEKNYKNLAATPSRKSTTDAHAGLLAPIRRPIRVTMRHRTPQNWPRLS</sequence>
<evidence type="ECO:0008006" key="4">
    <source>
        <dbReference type="Google" id="ProtNLM"/>
    </source>
</evidence>
<evidence type="ECO:0000313" key="3">
    <source>
        <dbReference type="Proteomes" id="UP000028545"/>
    </source>
</evidence>
<dbReference type="PANTHER" id="PTHR47425">
    <property type="entry name" value="FARB-RELATED"/>
    <property type="match status" value="1"/>
</dbReference>
<dbReference type="KEGG" id="sapo:SAPIO_CDS4970"/>
<dbReference type="HOGENOM" id="CLU_467043_0_0_1"/>
<dbReference type="CDD" id="cd12148">
    <property type="entry name" value="fungal_TF_MHR"/>
    <property type="match status" value="2"/>
</dbReference>
<gene>
    <name evidence="2" type="ORF">SAPIO_CDS4970</name>
</gene>
<dbReference type="Proteomes" id="UP000028545">
    <property type="component" value="Unassembled WGS sequence"/>
</dbReference>
<dbReference type="AlphaFoldDB" id="A0A084G6Y5"/>
<protein>
    <recommendedName>
        <fullName evidence="4">Transcription factor domain-containing protein</fullName>
    </recommendedName>
</protein>
<comment type="caution">
    <text evidence="2">The sequence shown here is derived from an EMBL/GenBank/DDBJ whole genome shotgun (WGS) entry which is preliminary data.</text>
</comment>
<dbReference type="VEuPathDB" id="FungiDB:SAPIO_CDS4970"/>
<dbReference type="PANTHER" id="PTHR47425:SF1">
    <property type="entry name" value="MISCELLANEOUS ZN(II)2CYS6 TRANSCRIPTION FACTOR (EUROFUNG)"/>
    <property type="match status" value="1"/>
</dbReference>
<keyword evidence="3" id="KW-1185">Reference proteome</keyword>
<evidence type="ECO:0000256" key="1">
    <source>
        <dbReference type="SAM" id="MobiDB-lite"/>
    </source>
</evidence>
<dbReference type="RefSeq" id="XP_016642896.1">
    <property type="nucleotide sequence ID" value="XM_016787394.1"/>
</dbReference>
<reference evidence="2 3" key="1">
    <citation type="journal article" date="2014" name="Genome Announc.">
        <title>Draft genome sequence of the pathogenic fungus Scedosporium apiospermum.</title>
        <authorList>
            <person name="Vandeputte P."/>
            <person name="Ghamrawi S."/>
            <person name="Rechenmann M."/>
            <person name="Iltis A."/>
            <person name="Giraud S."/>
            <person name="Fleury M."/>
            <person name="Thornton C."/>
            <person name="Delhaes L."/>
            <person name="Meyer W."/>
            <person name="Papon N."/>
            <person name="Bouchara J.P."/>
        </authorList>
    </citation>
    <scope>NUCLEOTIDE SEQUENCE [LARGE SCALE GENOMIC DNA]</scope>
    <source>
        <strain evidence="2 3">IHEM 14462</strain>
    </source>
</reference>